<evidence type="ECO:0000259" key="11">
    <source>
        <dbReference type="Pfam" id="PF02870"/>
    </source>
</evidence>
<sequence length="164" mass="17421">MRAHTEVDSPVGPLTLVATDGVLSGLYMTDQRHRPAQESFGPADAGPFGEVVEQLEEYFARRRTVFDLPLDLRGTPFQRAVWSALLTVPYGRTVSYGELAAALGRPAAARAVGAANGRNPVGIIVPCHRVVGSTGGLTGYGGGVDRKRQLLDFEAQTPTSVLST</sequence>
<dbReference type="GO" id="GO:0006307">
    <property type="term" value="P:DNA alkylation repair"/>
    <property type="evidence" value="ECO:0007669"/>
    <property type="project" value="UniProtKB-UniRule"/>
</dbReference>
<dbReference type="SUPFAM" id="SSF53155">
    <property type="entry name" value="Methylated DNA-protein cysteine methyltransferase domain"/>
    <property type="match status" value="1"/>
</dbReference>
<gene>
    <name evidence="13" type="ORF">J7S33_12790</name>
    <name evidence="12" type="ORF">JOE68_002489</name>
</gene>
<dbReference type="GO" id="GO:0005737">
    <property type="term" value="C:cytoplasm"/>
    <property type="evidence" value="ECO:0007669"/>
    <property type="project" value="UniProtKB-SubCell"/>
</dbReference>
<keyword evidence="4 9" id="KW-0489">Methyltransferase</keyword>
<dbReference type="InterPro" id="IPR036631">
    <property type="entry name" value="MGMT_N_sf"/>
</dbReference>
<comment type="function">
    <text evidence="9">Involved in the cellular defense against the biological effects of O6-methylguanine (O6-MeG) and O4-methylthymine (O4-MeT) in DNA. Repairs the methylated nucleobase in DNA by stoichiometrically transferring the methyl group to a cysteine residue in the enzyme. This is a suicide reaction: the enzyme is irreversibly inactivated.</text>
</comment>
<evidence type="ECO:0000259" key="10">
    <source>
        <dbReference type="Pfam" id="PF01035"/>
    </source>
</evidence>
<keyword evidence="6 9" id="KW-0227">DNA damage</keyword>
<dbReference type="FunFam" id="1.10.10.10:FF:000214">
    <property type="entry name" value="Methylated-DNA--protein-cysteine methyltransferase"/>
    <property type="match status" value="1"/>
</dbReference>
<dbReference type="EC" id="2.1.1.63" evidence="9"/>
<evidence type="ECO:0000313" key="14">
    <source>
        <dbReference type="Proteomes" id="UP000671828"/>
    </source>
</evidence>
<comment type="subcellular location">
    <subcellularLocation>
        <location evidence="9">Cytoplasm</location>
    </subcellularLocation>
</comment>
<dbReference type="InterPro" id="IPR014048">
    <property type="entry name" value="MethylDNA_cys_MeTrfase_DNA-bd"/>
</dbReference>
<dbReference type="Proteomes" id="UP000671828">
    <property type="component" value="Chromosome"/>
</dbReference>
<evidence type="ECO:0000256" key="6">
    <source>
        <dbReference type="ARBA" id="ARBA00022763"/>
    </source>
</evidence>
<dbReference type="Gene3D" id="3.30.160.70">
    <property type="entry name" value="Methylated DNA-protein cysteine methyltransferase domain"/>
    <property type="match status" value="1"/>
</dbReference>
<evidence type="ECO:0000256" key="5">
    <source>
        <dbReference type="ARBA" id="ARBA00022679"/>
    </source>
</evidence>
<evidence type="ECO:0000313" key="12">
    <source>
        <dbReference type="EMBL" id="MBM7811624.1"/>
    </source>
</evidence>
<dbReference type="HAMAP" id="MF_00772">
    <property type="entry name" value="OGT"/>
    <property type="match status" value="1"/>
</dbReference>
<comment type="miscellaneous">
    <text evidence="9">This enzyme catalyzes only one turnover and therefore is not strictly catalytic. According to one definition, an enzyme is a biocatalyst that acts repeatedly and over many reaction cycles.</text>
</comment>
<reference evidence="12 15" key="1">
    <citation type="submission" date="2021-01" db="EMBL/GenBank/DDBJ databases">
        <title>Sequencing the genomes of 1000 actinobacteria strains.</title>
        <authorList>
            <person name="Klenk H.-P."/>
        </authorList>
    </citation>
    <scope>NUCLEOTIDE SEQUENCE [LARGE SCALE GENOMIC DNA]</scope>
    <source>
        <strain evidence="12 15">DSM 44581</strain>
    </source>
</reference>
<evidence type="ECO:0000313" key="15">
    <source>
        <dbReference type="Proteomes" id="UP001195724"/>
    </source>
</evidence>
<evidence type="ECO:0000256" key="1">
    <source>
        <dbReference type="ARBA" id="ARBA00001286"/>
    </source>
</evidence>
<evidence type="ECO:0000256" key="3">
    <source>
        <dbReference type="ARBA" id="ARBA00022490"/>
    </source>
</evidence>
<evidence type="ECO:0000256" key="2">
    <source>
        <dbReference type="ARBA" id="ARBA00008711"/>
    </source>
</evidence>
<protein>
    <recommendedName>
        <fullName evidence="9">Methylated-DNA--protein-cysteine methyltransferase</fullName>
        <ecNumber evidence="9">2.1.1.63</ecNumber>
    </recommendedName>
    <alternativeName>
        <fullName evidence="9">6-O-methylguanine-DNA methyltransferase</fullName>
        <shortName evidence="9">MGMT</shortName>
    </alternativeName>
    <alternativeName>
        <fullName evidence="9">O-6-methylguanine-DNA-alkyltransferase</fullName>
    </alternativeName>
</protein>
<accession>A0A8T8I5U8</accession>
<feature type="domain" description="Methylguanine DNA methyltransferase ribonuclease-like" evidence="11">
    <location>
        <begin position="7"/>
        <end position="72"/>
    </location>
</feature>
<dbReference type="AlphaFoldDB" id="A0A8T8I5U8"/>
<dbReference type="InterPro" id="IPR036217">
    <property type="entry name" value="MethylDNA_cys_MeTrfase_DNAb"/>
</dbReference>
<dbReference type="InterPro" id="IPR008332">
    <property type="entry name" value="MethylG_MeTrfase_N"/>
</dbReference>
<dbReference type="EMBL" id="JAFBCL010000001">
    <property type="protein sequence ID" value="MBM7811624.1"/>
    <property type="molecule type" value="Genomic_DNA"/>
</dbReference>
<feature type="active site" description="Nucleophile; methyl group acceptor" evidence="9">
    <location>
        <position position="127"/>
    </location>
</feature>
<evidence type="ECO:0000256" key="7">
    <source>
        <dbReference type="ARBA" id="ARBA00023204"/>
    </source>
</evidence>
<comment type="similarity">
    <text evidence="2 9">Belongs to the MGMT family.</text>
</comment>
<evidence type="ECO:0000256" key="9">
    <source>
        <dbReference type="HAMAP-Rule" id="MF_00772"/>
    </source>
</evidence>
<organism evidence="13 14">
    <name type="scientific">Saccharothrix algeriensis</name>
    <dbReference type="NCBI Taxonomy" id="173560"/>
    <lineage>
        <taxon>Bacteria</taxon>
        <taxon>Bacillati</taxon>
        <taxon>Actinomycetota</taxon>
        <taxon>Actinomycetes</taxon>
        <taxon>Pseudonocardiales</taxon>
        <taxon>Pseudonocardiaceae</taxon>
        <taxon>Saccharothrix</taxon>
    </lineage>
</organism>
<dbReference type="Pfam" id="PF01035">
    <property type="entry name" value="DNA_binding_1"/>
    <property type="match status" value="1"/>
</dbReference>
<keyword evidence="5 9" id="KW-0808">Transferase</keyword>
<comment type="catalytic activity">
    <reaction evidence="8 9">
        <text>a 6-O-methyl-2'-deoxyguanosine in DNA + L-cysteinyl-[protein] = S-methyl-L-cysteinyl-[protein] + a 2'-deoxyguanosine in DNA</text>
        <dbReference type="Rhea" id="RHEA:24000"/>
        <dbReference type="Rhea" id="RHEA-COMP:10131"/>
        <dbReference type="Rhea" id="RHEA-COMP:10132"/>
        <dbReference type="Rhea" id="RHEA-COMP:11367"/>
        <dbReference type="Rhea" id="RHEA-COMP:11368"/>
        <dbReference type="ChEBI" id="CHEBI:29950"/>
        <dbReference type="ChEBI" id="CHEBI:82612"/>
        <dbReference type="ChEBI" id="CHEBI:85445"/>
        <dbReference type="ChEBI" id="CHEBI:85448"/>
        <dbReference type="EC" id="2.1.1.63"/>
    </reaction>
</comment>
<keyword evidence="3 9" id="KW-0963">Cytoplasm</keyword>
<keyword evidence="15" id="KW-1185">Reference proteome</keyword>
<comment type="catalytic activity">
    <reaction evidence="1 9">
        <text>a 4-O-methyl-thymidine in DNA + L-cysteinyl-[protein] = a thymidine in DNA + S-methyl-L-cysteinyl-[protein]</text>
        <dbReference type="Rhea" id="RHEA:53428"/>
        <dbReference type="Rhea" id="RHEA-COMP:10131"/>
        <dbReference type="Rhea" id="RHEA-COMP:10132"/>
        <dbReference type="Rhea" id="RHEA-COMP:13555"/>
        <dbReference type="Rhea" id="RHEA-COMP:13556"/>
        <dbReference type="ChEBI" id="CHEBI:29950"/>
        <dbReference type="ChEBI" id="CHEBI:82612"/>
        <dbReference type="ChEBI" id="CHEBI:137386"/>
        <dbReference type="ChEBI" id="CHEBI:137387"/>
        <dbReference type="EC" id="2.1.1.63"/>
    </reaction>
</comment>
<evidence type="ECO:0000313" key="13">
    <source>
        <dbReference type="EMBL" id="QTR06147.1"/>
    </source>
</evidence>
<dbReference type="InterPro" id="IPR023546">
    <property type="entry name" value="MGMT"/>
</dbReference>
<evidence type="ECO:0000256" key="4">
    <source>
        <dbReference type="ARBA" id="ARBA00022603"/>
    </source>
</evidence>
<dbReference type="NCBIfam" id="TIGR00589">
    <property type="entry name" value="ogt"/>
    <property type="match status" value="1"/>
</dbReference>
<dbReference type="RefSeq" id="WP_204846061.1">
    <property type="nucleotide sequence ID" value="NZ_JAFBCL010000001.1"/>
</dbReference>
<name>A0A8T8I5U8_9PSEU</name>
<dbReference type="GO" id="GO:0032259">
    <property type="term" value="P:methylation"/>
    <property type="evidence" value="ECO:0007669"/>
    <property type="project" value="UniProtKB-KW"/>
</dbReference>
<dbReference type="PANTHER" id="PTHR10815">
    <property type="entry name" value="METHYLATED-DNA--PROTEIN-CYSTEINE METHYLTRANSFERASE"/>
    <property type="match status" value="1"/>
</dbReference>
<feature type="domain" description="Methylated-DNA-[protein]-cysteine S-methyltransferase DNA binding" evidence="10">
    <location>
        <begin position="76"/>
        <end position="155"/>
    </location>
</feature>
<proteinExistence type="inferred from homology"/>
<dbReference type="CDD" id="cd06445">
    <property type="entry name" value="ATase"/>
    <property type="match status" value="1"/>
</dbReference>
<dbReference type="Proteomes" id="UP001195724">
    <property type="component" value="Unassembled WGS sequence"/>
</dbReference>
<dbReference type="EMBL" id="CP072788">
    <property type="protein sequence ID" value="QTR06147.1"/>
    <property type="molecule type" value="Genomic_DNA"/>
</dbReference>
<dbReference type="InterPro" id="IPR036388">
    <property type="entry name" value="WH-like_DNA-bd_sf"/>
</dbReference>
<dbReference type="GO" id="GO:0003908">
    <property type="term" value="F:methylated-DNA-[protein]-cysteine S-methyltransferase activity"/>
    <property type="evidence" value="ECO:0007669"/>
    <property type="project" value="UniProtKB-UniRule"/>
</dbReference>
<dbReference type="Gene3D" id="1.10.10.10">
    <property type="entry name" value="Winged helix-like DNA-binding domain superfamily/Winged helix DNA-binding domain"/>
    <property type="match status" value="1"/>
</dbReference>
<reference evidence="13" key="2">
    <citation type="submission" date="2021-04" db="EMBL/GenBank/DDBJ databases">
        <title>Saccharothrix algeriensis WGS.</title>
        <authorList>
            <person name="Stuskova K."/>
            <person name="Hakalova E."/>
            <person name="Tebbal A.B."/>
            <person name="Eichmeier A."/>
        </authorList>
    </citation>
    <scope>NUCLEOTIDE SEQUENCE</scope>
    <source>
        <strain evidence="13">NRRL B-24137</strain>
    </source>
</reference>
<dbReference type="PROSITE" id="PS00374">
    <property type="entry name" value="MGMT"/>
    <property type="match status" value="1"/>
</dbReference>
<dbReference type="PANTHER" id="PTHR10815:SF5">
    <property type="entry name" value="METHYLATED-DNA--PROTEIN-CYSTEINE METHYLTRANSFERASE"/>
    <property type="match status" value="1"/>
</dbReference>
<dbReference type="SUPFAM" id="SSF46767">
    <property type="entry name" value="Methylated DNA-protein cysteine methyltransferase, C-terminal domain"/>
    <property type="match status" value="1"/>
</dbReference>
<evidence type="ECO:0000256" key="8">
    <source>
        <dbReference type="ARBA" id="ARBA00049348"/>
    </source>
</evidence>
<keyword evidence="7 9" id="KW-0234">DNA repair</keyword>
<dbReference type="InterPro" id="IPR001497">
    <property type="entry name" value="MethylDNA_cys_MeTrfase_AS"/>
</dbReference>
<dbReference type="Pfam" id="PF02870">
    <property type="entry name" value="Methyltransf_1N"/>
    <property type="match status" value="1"/>
</dbReference>